<comment type="caution">
    <text evidence="1">The sequence shown here is derived from an EMBL/GenBank/DDBJ whole genome shotgun (WGS) entry which is preliminary data.</text>
</comment>
<name>A0ABQ4HUF5_9ACTN</name>
<dbReference type="Proteomes" id="UP000647017">
    <property type="component" value="Unassembled WGS sequence"/>
</dbReference>
<protein>
    <recommendedName>
        <fullName evidence="3">Tetracycline repressor TetR C-terminal domain-containing protein</fullName>
    </recommendedName>
</protein>
<evidence type="ECO:0000313" key="1">
    <source>
        <dbReference type="EMBL" id="GIJ09126.1"/>
    </source>
</evidence>
<gene>
    <name evidence="1" type="ORF">Van01_23400</name>
</gene>
<dbReference type="RefSeq" id="WP_204005680.1">
    <property type="nucleotide sequence ID" value="NZ_BOOZ01000011.1"/>
</dbReference>
<keyword evidence="2" id="KW-1185">Reference proteome</keyword>
<organism evidence="1 2">
    <name type="scientific">Micromonospora andamanensis</name>
    <dbReference type="NCBI Taxonomy" id="1287068"/>
    <lineage>
        <taxon>Bacteria</taxon>
        <taxon>Bacillati</taxon>
        <taxon>Actinomycetota</taxon>
        <taxon>Actinomycetes</taxon>
        <taxon>Micromonosporales</taxon>
        <taxon>Micromonosporaceae</taxon>
        <taxon>Micromonospora</taxon>
    </lineage>
</organism>
<dbReference type="Gene3D" id="1.10.357.10">
    <property type="entry name" value="Tetracycline Repressor, domain 2"/>
    <property type="match status" value="1"/>
</dbReference>
<evidence type="ECO:0000313" key="2">
    <source>
        <dbReference type="Proteomes" id="UP000647017"/>
    </source>
</evidence>
<accession>A0ABQ4HUF5</accession>
<proteinExistence type="predicted"/>
<dbReference type="EMBL" id="BOOZ01000011">
    <property type="protein sequence ID" value="GIJ09126.1"/>
    <property type="molecule type" value="Genomic_DNA"/>
</dbReference>
<dbReference type="InterPro" id="IPR036271">
    <property type="entry name" value="Tet_transcr_reg_TetR-rel_C_sf"/>
</dbReference>
<dbReference type="SUPFAM" id="SSF48498">
    <property type="entry name" value="Tetracyclin repressor-like, C-terminal domain"/>
    <property type="match status" value="1"/>
</dbReference>
<reference evidence="1 2" key="1">
    <citation type="submission" date="2021-01" db="EMBL/GenBank/DDBJ databases">
        <title>Whole genome shotgun sequence of Verrucosispora andamanensis NBRC 109075.</title>
        <authorList>
            <person name="Komaki H."/>
            <person name="Tamura T."/>
        </authorList>
    </citation>
    <scope>NUCLEOTIDE SEQUENCE [LARGE SCALE GENOMIC DNA]</scope>
    <source>
        <strain evidence="1 2">NBRC 109075</strain>
    </source>
</reference>
<sequence length="69" mass="7575">MRTTFAGSGGSEAVRRRWAEVAQYYRDLPADRFPHTVALRDALFAAGPVDRFTLGLELLLDGLAAHRSG</sequence>
<evidence type="ECO:0008006" key="3">
    <source>
        <dbReference type="Google" id="ProtNLM"/>
    </source>
</evidence>